<dbReference type="EMBL" id="JAUDCK010000030">
    <property type="protein sequence ID" value="MDM8196309.1"/>
    <property type="molecule type" value="Genomic_DNA"/>
</dbReference>
<dbReference type="Gene3D" id="3.40.50.1110">
    <property type="entry name" value="SGNH hydrolase"/>
    <property type="match status" value="1"/>
</dbReference>
<name>A0ABT7UJH9_9FIRM</name>
<evidence type="ECO:0000313" key="1">
    <source>
        <dbReference type="EMBL" id="MDM8196309.1"/>
    </source>
</evidence>
<gene>
    <name evidence="1" type="ORF">QUV98_08280</name>
</gene>
<dbReference type="InterPro" id="IPR036514">
    <property type="entry name" value="SGNH_hydro_sf"/>
</dbReference>
<dbReference type="SUPFAM" id="SSF52266">
    <property type="entry name" value="SGNH hydrolase"/>
    <property type="match status" value="2"/>
</dbReference>
<accession>A0ABT7UJH9</accession>
<dbReference type="Proteomes" id="UP001529275">
    <property type="component" value="Unassembled WGS sequence"/>
</dbReference>
<dbReference type="RefSeq" id="WP_289527934.1">
    <property type="nucleotide sequence ID" value="NZ_JAUDCK010000030.1"/>
</dbReference>
<proteinExistence type="predicted"/>
<reference evidence="2" key="1">
    <citation type="submission" date="2023-06" db="EMBL/GenBank/DDBJ databases">
        <title>Identification and characterization of horizontal gene transfer across gut microbiota members of farm animals based on homology search.</title>
        <authorList>
            <person name="Zeman M."/>
            <person name="Kubasova T."/>
            <person name="Jahodarova E."/>
            <person name="Nykrynova M."/>
            <person name="Rychlik I."/>
        </authorList>
    </citation>
    <scope>NUCLEOTIDE SEQUENCE [LARGE SCALE GENOMIC DNA]</scope>
    <source>
        <strain evidence="2">ET341</strain>
    </source>
</reference>
<evidence type="ECO:0000313" key="2">
    <source>
        <dbReference type="Proteomes" id="UP001529275"/>
    </source>
</evidence>
<protein>
    <recommendedName>
        <fullName evidence="3">SGNH hydrolase-type esterase domain-containing protein</fullName>
    </recommendedName>
</protein>
<evidence type="ECO:0008006" key="3">
    <source>
        <dbReference type="Google" id="ProtNLM"/>
    </source>
</evidence>
<reference evidence="1 2" key="2">
    <citation type="submission" date="2023-06" db="EMBL/GenBank/DDBJ databases">
        <authorList>
            <person name="Zeman M."/>
            <person name="Kubasova T."/>
            <person name="Jahodarova E."/>
            <person name="Nykrynova M."/>
            <person name="Rychlik I."/>
        </authorList>
    </citation>
    <scope>NUCLEOTIDE SEQUENCE [LARGE SCALE GENOMIC DNA]</scope>
    <source>
        <strain evidence="1 2">ET341</strain>
    </source>
</reference>
<comment type="caution">
    <text evidence="1">The sequence shown here is derived from an EMBL/GenBank/DDBJ whole genome shotgun (WGS) entry which is preliminary data.</text>
</comment>
<organism evidence="1 2">
    <name type="scientific">Massilimicrobiota timonensis</name>
    <dbReference type="NCBI Taxonomy" id="1776392"/>
    <lineage>
        <taxon>Bacteria</taxon>
        <taxon>Bacillati</taxon>
        <taxon>Bacillota</taxon>
        <taxon>Erysipelotrichia</taxon>
        <taxon>Erysipelotrichales</taxon>
        <taxon>Erysipelotrichaceae</taxon>
        <taxon>Massilimicrobiota</taxon>
    </lineage>
</organism>
<keyword evidence="2" id="KW-1185">Reference proteome</keyword>
<sequence length="373" mass="43763">MTKFQKFKIFIMTILIASLVCGMNFVMCRQAYSSDAVRVKNFYKLENNSLDMVMIGASTTFTNYSAPLAFKEFGYTSYSLGTNGAPMGLAKSMLIEVLKTQNPKVIIIDINGILYDDKFESKEGSLRAWIDNMPYSQNKIKTIQELVPEDDRLSYYVPFLKYHSNWAKFKDNVNASIDELTHHDDIHLSSMGIQGTAQITPQKSPIPIKTHTQERPMYRLSGLHLKELLDYCQNHGLKNILFTNMPRYYSKKMIPERERNNAAKALIHQYGYEYIDMDDYVDEIGLNPQTDFYNQNHLNIYGQKKLTMYLGKRLNEKYHLSDTQHDEKIIQRYQQEVTAYEKIYKWADEQIRLGKKRRYNYKEVKEIIEKQEI</sequence>